<comment type="caution">
    <text evidence="1">The sequence shown here is derived from an EMBL/GenBank/DDBJ whole genome shotgun (WGS) entry which is preliminary data.</text>
</comment>
<evidence type="ECO:0000313" key="1">
    <source>
        <dbReference type="EMBL" id="CAG8830392.1"/>
    </source>
</evidence>
<sequence length="78" mass="8674">MPDSLKVFNDKTQESIVQWFKTVKANFSVSEIDEIDDDYYIDPMFPGIRPISDNLMTGGGIAASNPSESIFCVVDIPL</sequence>
<proteinExistence type="predicted"/>
<protein>
    <submittedName>
        <fullName evidence="1">37046_t:CDS:1</fullName>
    </submittedName>
</protein>
<organism evidence="1 2">
    <name type="scientific">Racocetra persica</name>
    <dbReference type="NCBI Taxonomy" id="160502"/>
    <lineage>
        <taxon>Eukaryota</taxon>
        <taxon>Fungi</taxon>
        <taxon>Fungi incertae sedis</taxon>
        <taxon>Mucoromycota</taxon>
        <taxon>Glomeromycotina</taxon>
        <taxon>Glomeromycetes</taxon>
        <taxon>Diversisporales</taxon>
        <taxon>Gigasporaceae</taxon>
        <taxon>Racocetra</taxon>
    </lineage>
</organism>
<dbReference type="Proteomes" id="UP000789920">
    <property type="component" value="Unassembled WGS sequence"/>
</dbReference>
<reference evidence="1" key="1">
    <citation type="submission" date="2021-06" db="EMBL/GenBank/DDBJ databases">
        <authorList>
            <person name="Kallberg Y."/>
            <person name="Tangrot J."/>
            <person name="Rosling A."/>
        </authorList>
    </citation>
    <scope>NUCLEOTIDE SEQUENCE</scope>
    <source>
        <strain evidence="1">MA461A</strain>
    </source>
</reference>
<gene>
    <name evidence="1" type="ORF">RPERSI_LOCUS27797</name>
</gene>
<name>A0ACA9S7P1_9GLOM</name>
<keyword evidence="2" id="KW-1185">Reference proteome</keyword>
<accession>A0ACA9S7P1</accession>
<evidence type="ECO:0000313" key="2">
    <source>
        <dbReference type="Proteomes" id="UP000789920"/>
    </source>
</evidence>
<feature type="non-terminal residue" evidence="1">
    <location>
        <position position="78"/>
    </location>
</feature>
<dbReference type="EMBL" id="CAJVQC010099063">
    <property type="protein sequence ID" value="CAG8830392.1"/>
    <property type="molecule type" value="Genomic_DNA"/>
</dbReference>